<comment type="caution">
    <text evidence="1">The sequence shown here is derived from an EMBL/GenBank/DDBJ whole genome shotgun (WGS) entry which is preliminary data.</text>
</comment>
<proteinExistence type="predicted"/>
<sequence>MLHFRPVRFGPCLSRRLMFLENCLLCNSRAPLGPITARCACHSALRPTRVAPSRLPIGLPDIHAPSPLPLHHLHVRLVSHQSSTISLGPLASLSLCLRHRLPPLPLPPPPTLAARNAAPSSHLSTLAPLQPRRLFSSASHSTVHAAPLLQDDLSRDLFRHIHRSSAHVSTVCSYECLACAWSCSLPPVLTQIPGNRPRGVRRALFTISPALFRLGLGKPGTAGSSFTDTASDDSRTP</sequence>
<reference evidence="1 2" key="1">
    <citation type="journal article" date="2022" name="G3 (Bethesda)">
        <title>Enemy or ally: a genomic approach to elucidate the lifestyle of Phyllosticta citrichinaensis.</title>
        <authorList>
            <person name="Buijs V.A."/>
            <person name="Groenewald J.Z."/>
            <person name="Haridas S."/>
            <person name="LaButti K.M."/>
            <person name="Lipzen A."/>
            <person name="Martin F.M."/>
            <person name="Barry K."/>
            <person name="Grigoriev I.V."/>
            <person name="Crous P.W."/>
            <person name="Seidl M.F."/>
        </authorList>
    </citation>
    <scope>NUCLEOTIDE SEQUENCE [LARGE SCALE GENOMIC DNA]</scope>
    <source>
        <strain evidence="1 2">CBS 129764</strain>
    </source>
</reference>
<protein>
    <submittedName>
        <fullName evidence="1">Uncharacterized protein</fullName>
    </submittedName>
</protein>
<gene>
    <name evidence="1" type="ORF">IWX90DRAFT_158587</name>
</gene>
<evidence type="ECO:0000313" key="2">
    <source>
        <dbReference type="Proteomes" id="UP001456524"/>
    </source>
</evidence>
<dbReference type="EMBL" id="JBBWUH010000003">
    <property type="protein sequence ID" value="KAK8173940.1"/>
    <property type="molecule type" value="Genomic_DNA"/>
</dbReference>
<keyword evidence="2" id="KW-1185">Reference proteome</keyword>
<organism evidence="1 2">
    <name type="scientific">Phyllosticta citrichinensis</name>
    <dbReference type="NCBI Taxonomy" id="1130410"/>
    <lineage>
        <taxon>Eukaryota</taxon>
        <taxon>Fungi</taxon>
        <taxon>Dikarya</taxon>
        <taxon>Ascomycota</taxon>
        <taxon>Pezizomycotina</taxon>
        <taxon>Dothideomycetes</taxon>
        <taxon>Dothideomycetes incertae sedis</taxon>
        <taxon>Botryosphaeriales</taxon>
        <taxon>Phyllostictaceae</taxon>
        <taxon>Phyllosticta</taxon>
    </lineage>
</organism>
<evidence type="ECO:0000313" key="1">
    <source>
        <dbReference type="EMBL" id="KAK8173940.1"/>
    </source>
</evidence>
<name>A0ABR1Y080_9PEZI</name>
<accession>A0ABR1Y080</accession>
<dbReference type="Proteomes" id="UP001456524">
    <property type="component" value="Unassembled WGS sequence"/>
</dbReference>